<dbReference type="GO" id="GO:0045476">
    <property type="term" value="P:nurse cell apoptotic process"/>
    <property type="evidence" value="ECO:0007669"/>
    <property type="project" value="UniProtKB-ARBA"/>
</dbReference>
<dbReference type="Proteomes" id="UP000440578">
    <property type="component" value="Unassembled WGS sequence"/>
</dbReference>
<keyword evidence="2" id="KW-0221">Differentiation</keyword>
<evidence type="ECO:0000256" key="1">
    <source>
        <dbReference type="ARBA" id="ARBA00022473"/>
    </source>
</evidence>
<dbReference type="InterPro" id="IPR011333">
    <property type="entry name" value="SKP1/BTB/POZ_sf"/>
</dbReference>
<dbReference type="GO" id="GO:0016199">
    <property type="term" value="P:axon midline choice point recognition"/>
    <property type="evidence" value="ECO:0007669"/>
    <property type="project" value="UniProtKB-ARBA"/>
</dbReference>
<evidence type="ECO:0000256" key="6">
    <source>
        <dbReference type="SAM" id="MobiDB-lite"/>
    </source>
</evidence>
<dbReference type="GO" id="GO:0035167">
    <property type="term" value="P:larval lymph gland hemopoiesis"/>
    <property type="evidence" value="ECO:0007669"/>
    <property type="project" value="UniProtKB-ARBA"/>
</dbReference>
<keyword evidence="3" id="KW-0524">Neurogenesis</keyword>
<dbReference type="GO" id="GO:0005634">
    <property type="term" value="C:nucleus"/>
    <property type="evidence" value="ECO:0007669"/>
    <property type="project" value="TreeGrafter"/>
</dbReference>
<dbReference type="GO" id="GO:0006357">
    <property type="term" value="P:regulation of transcription by RNA polymerase II"/>
    <property type="evidence" value="ECO:0007669"/>
    <property type="project" value="TreeGrafter"/>
</dbReference>
<evidence type="ECO:0000256" key="5">
    <source>
        <dbReference type="ARBA" id="ARBA00037382"/>
    </source>
</evidence>
<sequence>MDQFLLKWNNHQSNFVDVFGQLLDQEAFTDVTLAAEGRTFLAHKLVLSACSPYLRDILERNPCKHPVVFLRGVSAAELHLLLQYIYRGEAHVRQDQLPDLLRTATDLQIKGLASVGGGSEPRPGADPDLHPYPSPPLSTPSKGPPAALLTGAGARPLALSTALSMGVPPPPAVLDTLRLPLLNKLGATTSERESAPQDSPRTTPEEEDDTSEDGAMPLITSV</sequence>
<dbReference type="GO" id="GO:0048813">
    <property type="term" value="P:dendrite morphogenesis"/>
    <property type="evidence" value="ECO:0007669"/>
    <property type="project" value="UniProtKB-ARBA"/>
</dbReference>
<dbReference type="Pfam" id="PF00651">
    <property type="entry name" value="BTB"/>
    <property type="match status" value="1"/>
</dbReference>
<feature type="domain" description="BTB" evidence="7">
    <location>
        <begin position="29"/>
        <end position="94"/>
    </location>
</feature>
<organism evidence="8 9">
    <name type="scientific">Amphibalanus amphitrite</name>
    <name type="common">Striped barnacle</name>
    <name type="synonym">Balanus amphitrite</name>
    <dbReference type="NCBI Taxonomy" id="1232801"/>
    <lineage>
        <taxon>Eukaryota</taxon>
        <taxon>Metazoa</taxon>
        <taxon>Ecdysozoa</taxon>
        <taxon>Arthropoda</taxon>
        <taxon>Crustacea</taxon>
        <taxon>Multicrustacea</taxon>
        <taxon>Cirripedia</taxon>
        <taxon>Thoracica</taxon>
        <taxon>Thoracicalcarea</taxon>
        <taxon>Balanomorpha</taxon>
        <taxon>Balanoidea</taxon>
        <taxon>Balanidae</taxon>
        <taxon>Amphibalaninae</taxon>
        <taxon>Amphibalanus</taxon>
    </lineage>
</organism>
<proteinExistence type="predicted"/>
<dbReference type="GO" id="GO:0007526">
    <property type="term" value="P:larval somatic muscle development"/>
    <property type="evidence" value="ECO:0007669"/>
    <property type="project" value="UniProtKB-ARBA"/>
</dbReference>
<dbReference type="EMBL" id="VIIS01000869">
    <property type="protein sequence ID" value="KAF0304152.1"/>
    <property type="molecule type" value="Genomic_DNA"/>
</dbReference>
<dbReference type="InterPro" id="IPR051095">
    <property type="entry name" value="Dros_DevTransReg"/>
</dbReference>
<name>A0A6A4WNB9_AMPAM</name>
<dbReference type="CDD" id="cd18315">
    <property type="entry name" value="BTB_POZ_BAB-like"/>
    <property type="match status" value="1"/>
</dbReference>
<evidence type="ECO:0000256" key="3">
    <source>
        <dbReference type="ARBA" id="ARBA00022902"/>
    </source>
</evidence>
<dbReference type="GO" id="GO:0008406">
    <property type="term" value="P:gonad development"/>
    <property type="evidence" value="ECO:0007669"/>
    <property type="project" value="UniProtKB-ARBA"/>
</dbReference>
<reference evidence="8 9" key="1">
    <citation type="submission" date="2019-07" db="EMBL/GenBank/DDBJ databases">
        <title>Draft genome assembly of a fouling barnacle, Amphibalanus amphitrite (Darwin, 1854): The first reference genome for Thecostraca.</title>
        <authorList>
            <person name="Kim W."/>
        </authorList>
    </citation>
    <scope>NUCLEOTIDE SEQUENCE [LARGE SCALE GENOMIC DNA]</scope>
    <source>
        <strain evidence="8">SNU_AA5</strain>
        <tissue evidence="8">Soma without cirri and trophi</tissue>
    </source>
</reference>
<evidence type="ECO:0000256" key="4">
    <source>
        <dbReference type="ARBA" id="ARBA00023242"/>
    </source>
</evidence>
<dbReference type="PANTHER" id="PTHR23110:SF111">
    <property type="entry name" value="LONGITUDINALS LACKING PROTEIN, ISOFORMS F_I_K_T"/>
    <property type="match status" value="1"/>
</dbReference>
<evidence type="ECO:0000313" key="8">
    <source>
        <dbReference type="EMBL" id="KAF0304152.1"/>
    </source>
</evidence>
<dbReference type="GO" id="GO:0045467">
    <property type="term" value="P:R7 cell development"/>
    <property type="evidence" value="ECO:0007669"/>
    <property type="project" value="UniProtKB-ARBA"/>
</dbReference>
<dbReference type="GO" id="GO:0007464">
    <property type="term" value="P:R3/R4 cell fate commitment"/>
    <property type="evidence" value="ECO:0007669"/>
    <property type="project" value="UniProtKB-ARBA"/>
</dbReference>
<dbReference type="InterPro" id="IPR000210">
    <property type="entry name" value="BTB/POZ_dom"/>
</dbReference>
<evidence type="ECO:0000256" key="2">
    <source>
        <dbReference type="ARBA" id="ARBA00022782"/>
    </source>
</evidence>
<comment type="caution">
    <text evidence="8">The sequence shown here is derived from an EMBL/GenBank/DDBJ whole genome shotgun (WGS) entry which is preliminary data.</text>
</comment>
<keyword evidence="4" id="KW-0539">Nucleus</keyword>
<accession>A0A6A4WNB9</accession>
<dbReference type="PROSITE" id="PS50097">
    <property type="entry name" value="BTB"/>
    <property type="match status" value="1"/>
</dbReference>
<feature type="region of interest" description="Disordered" evidence="6">
    <location>
        <begin position="113"/>
        <end position="150"/>
    </location>
</feature>
<protein>
    <submittedName>
        <fullName evidence="8">Longitudinals lacking protein-like</fullName>
    </submittedName>
</protein>
<dbReference type="SMART" id="SM00225">
    <property type="entry name" value="BTB"/>
    <property type="match status" value="1"/>
</dbReference>
<keyword evidence="9" id="KW-1185">Reference proteome</keyword>
<dbReference type="Gene3D" id="3.30.710.10">
    <property type="entry name" value="Potassium Channel Kv1.1, Chain A"/>
    <property type="match status" value="1"/>
</dbReference>
<dbReference type="OrthoDB" id="6077919at2759"/>
<feature type="region of interest" description="Disordered" evidence="6">
    <location>
        <begin position="184"/>
        <end position="222"/>
    </location>
</feature>
<gene>
    <name evidence="8" type="primary">lolal_19</name>
    <name evidence="8" type="ORF">FJT64_002812</name>
</gene>
<evidence type="ECO:0000313" key="9">
    <source>
        <dbReference type="Proteomes" id="UP000440578"/>
    </source>
</evidence>
<evidence type="ECO:0000259" key="7">
    <source>
        <dbReference type="PROSITE" id="PS50097"/>
    </source>
</evidence>
<keyword evidence="1" id="KW-0217">Developmental protein</keyword>
<dbReference type="PANTHER" id="PTHR23110">
    <property type="entry name" value="BTB DOMAIN TRANSCRIPTION FACTOR"/>
    <property type="match status" value="1"/>
</dbReference>
<dbReference type="AlphaFoldDB" id="A0A6A4WNB9"/>
<dbReference type="SUPFAM" id="SSF54695">
    <property type="entry name" value="POZ domain"/>
    <property type="match status" value="1"/>
</dbReference>
<comment type="function">
    <text evidence="5">Putative transcription factor required for axon growth and guidance in the central and peripheral nervous systems. Repels CNS axons away from the midline by promoting the expression of the midline repellent sli and its receptor robo.</text>
</comment>